<evidence type="ECO:0000313" key="1">
    <source>
        <dbReference type="EMBL" id="MCD9639614.1"/>
    </source>
</evidence>
<evidence type="ECO:0000313" key="2">
    <source>
        <dbReference type="Proteomes" id="UP000823775"/>
    </source>
</evidence>
<protein>
    <submittedName>
        <fullName evidence="1">Uncharacterized protein</fullName>
    </submittedName>
</protein>
<accession>A0ABS8UYD8</accession>
<reference evidence="1 2" key="1">
    <citation type="journal article" date="2021" name="BMC Genomics">
        <title>Datura genome reveals duplications of psychoactive alkaloid biosynthetic genes and high mutation rate following tissue culture.</title>
        <authorList>
            <person name="Rajewski A."/>
            <person name="Carter-House D."/>
            <person name="Stajich J."/>
            <person name="Litt A."/>
        </authorList>
    </citation>
    <scope>NUCLEOTIDE SEQUENCE [LARGE SCALE GENOMIC DNA]</scope>
    <source>
        <strain evidence="1">AR-01</strain>
    </source>
</reference>
<proteinExistence type="predicted"/>
<name>A0ABS8UYD8_DATST</name>
<dbReference type="Proteomes" id="UP000823775">
    <property type="component" value="Unassembled WGS sequence"/>
</dbReference>
<organism evidence="1 2">
    <name type="scientific">Datura stramonium</name>
    <name type="common">Jimsonweed</name>
    <name type="synonym">Common thornapple</name>
    <dbReference type="NCBI Taxonomy" id="4076"/>
    <lineage>
        <taxon>Eukaryota</taxon>
        <taxon>Viridiplantae</taxon>
        <taxon>Streptophyta</taxon>
        <taxon>Embryophyta</taxon>
        <taxon>Tracheophyta</taxon>
        <taxon>Spermatophyta</taxon>
        <taxon>Magnoliopsida</taxon>
        <taxon>eudicotyledons</taxon>
        <taxon>Gunneridae</taxon>
        <taxon>Pentapetalae</taxon>
        <taxon>asterids</taxon>
        <taxon>lamiids</taxon>
        <taxon>Solanales</taxon>
        <taxon>Solanaceae</taxon>
        <taxon>Solanoideae</taxon>
        <taxon>Datureae</taxon>
        <taxon>Datura</taxon>
    </lineage>
</organism>
<sequence length="124" mass="14543">MRSWIESRSPTREILVVVPNQERSKSPRFQRFAEESKQKRWLWPGHMQVLHRHDSFEVCLCVKLHSDLVGNGAIVVVPRVNTRGYNMRPAVLSHMDDNNSDTVCDELVLNLDKEKQKRKKHIVE</sequence>
<feature type="non-terminal residue" evidence="1">
    <location>
        <position position="124"/>
    </location>
</feature>
<dbReference type="EMBL" id="JACEIK010002957">
    <property type="protein sequence ID" value="MCD9639614.1"/>
    <property type="molecule type" value="Genomic_DNA"/>
</dbReference>
<comment type="caution">
    <text evidence="1">The sequence shown here is derived from an EMBL/GenBank/DDBJ whole genome shotgun (WGS) entry which is preliminary data.</text>
</comment>
<keyword evidence="2" id="KW-1185">Reference proteome</keyword>
<gene>
    <name evidence="1" type="ORF">HAX54_024250</name>
</gene>